<organism evidence="6 7">
    <name type="scientific">Diplogelasinospora grovesii</name>
    <dbReference type="NCBI Taxonomy" id="303347"/>
    <lineage>
        <taxon>Eukaryota</taxon>
        <taxon>Fungi</taxon>
        <taxon>Dikarya</taxon>
        <taxon>Ascomycota</taxon>
        <taxon>Pezizomycotina</taxon>
        <taxon>Sordariomycetes</taxon>
        <taxon>Sordariomycetidae</taxon>
        <taxon>Sordariales</taxon>
        <taxon>Diplogelasinosporaceae</taxon>
        <taxon>Diplogelasinospora</taxon>
    </lineage>
</organism>
<evidence type="ECO:0000313" key="7">
    <source>
        <dbReference type="Proteomes" id="UP001303473"/>
    </source>
</evidence>
<dbReference type="PANTHER" id="PTHR43735">
    <property type="entry name" value="APOPTOSIS-INDUCING FACTOR 1"/>
    <property type="match status" value="1"/>
</dbReference>
<dbReference type="Proteomes" id="UP001303473">
    <property type="component" value="Unassembled WGS sequence"/>
</dbReference>
<dbReference type="GO" id="GO:0005737">
    <property type="term" value="C:cytoplasm"/>
    <property type="evidence" value="ECO:0007669"/>
    <property type="project" value="TreeGrafter"/>
</dbReference>
<dbReference type="InterPro" id="IPR036188">
    <property type="entry name" value="FAD/NAD-bd_sf"/>
</dbReference>
<keyword evidence="4" id="KW-0560">Oxidoreductase</keyword>
<evidence type="ECO:0000256" key="2">
    <source>
        <dbReference type="ARBA" id="ARBA00022630"/>
    </source>
</evidence>
<evidence type="ECO:0000256" key="3">
    <source>
        <dbReference type="ARBA" id="ARBA00022827"/>
    </source>
</evidence>
<keyword evidence="2" id="KW-0285">Flavoprotein</keyword>
<feature type="domain" description="FAD/NAD(P)-binding" evidence="5">
    <location>
        <begin position="4"/>
        <end position="291"/>
    </location>
</feature>
<dbReference type="EMBL" id="MU853756">
    <property type="protein sequence ID" value="KAK3945016.1"/>
    <property type="molecule type" value="Genomic_DNA"/>
</dbReference>
<dbReference type="Pfam" id="PF07992">
    <property type="entry name" value="Pyr_redox_2"/>
    <property type="match status" value="1"/>
</dbReference>
<keyword evidence="3" id="KW-0274">FAD</keyword>
<dbReference type="Gene3D" id="3.50.50.100">
    <property type="match status" value="1"/>
</dbReference>
<dbReference type="SUPFAM" id="SSF51905">
    <property type="entry name" value="FAD/NAD(P)-binding domain"/>
    <property type="match status" value="1"/>
</dbReference>
<evidence type="ECO:0000313" key="6">
    <source>
        <dbReference type="EMBL" id="KAK3945016.1"/>
    </source>
</evidence>
<gene>
    <name evidence="6" type="ORF">QBC46DRAFT_278287</name>
</gene>
<comment type="similarity">
    <text evidence="1">Belongs to the FAD-dependent oxidoreductase family.</text>
</comment>
<evidence type="ECO:0000256" key="4">
    <source>
        <dbReference type="ARBA" id="ARBA00023002"/>
    </source>
</evidence>
<sequence>MTRTIVVLGANYTGIPVAHYLLKRLAPKVEGGLKVILVSPNTHFYWHNAAVRAILPGMMEDEKVLLPIAPAFAKYPADQFEFIVGKAEQVNPKSRSVIVAKNDGASRTVNYDELVIATGSTFKEDMPFKLLSSTEETKKALDTWRKRIDGAKSIVVAGAGATGVEVAGELGEEYAVTGKKEITVIVDKDLPFATKYLTGTREAAKKELEKLKVKVITNTKVTRVLDGCRLELTSTDGKKQTIKADLFMPTFGVTSNTSFLPREMLDRNGFVKQTTFLRAEGHDNIFVVGDAGNLQEPQGKTADEQVVHLAKVIEAYVLGKQLPEYKPAEGIVFGASIGRNRGTGQMGNWRLWSLMIYWFKCRYLGTEYAQDFLNGTRSLTAKEW</sequence>
<evidence type="ECO:0000259" key="5">
    <source>
        <dbReference type="Pfam" id="PF07992"/>
    </source>
</evidence>
<protein>
    <recommendedName>
        <fullName evidence="5">FAD/NAD(P)-binding domain-containing protein</fullName>
    </recommendedName>
</protein>
<dbReference type="GO" id="GO:0004174">
    <property type="term" value="F:electron-transferring-flavoprotein dehydrogenase activity"/>
    <property type="evidence" value="ECO:0007669"/>
    <property type="project" value="TreeGrafter"/>
</dbReference>
<dbReference type="PANTHER" id="PTHR43735:SF3">
    <property type="entry name" value="FERROPTOSIS SUPPRESSOR PROTEIN 1"/>
    <property type="match status" value="1"/>
</dbReference>
<evidence type="ECO:0000256" key="1">
    <source>
        <dbReference type="ARBA" id="ARBA00006442"/>
    </source>
</evidence>
<dbReference type="GO" id="GO:0050660">
    <property type="term" value="F:flavin adenine dinucleotide binding"/>
    <property type="evidence" value="ECO:0007669"/>
    <property type="project" value="TreeGrafter"/>
</dbReference>
<dbReference type="InterPro" id="IPR023753">
    <property type="entry name" value="FAD/NAD-binding_dom"/>
</dbReference>
<dbReference type="PRINTS" id="PR00368">
    <property type="entry name" value="FADPNR"/>
</dbReference>
<reference evidence="7" key="1">
    <citation type="journal article" date="2023" name="Mol. Phylogenet. Evol.">
        <title>Genome-scale phylogeny and comparative genomics of the fungal order Sordariales.</title>
        <authorList>
            <person name="Hensen N."/>
            <person name="Bonometti L."/>
            <person name="Westerberg I."/>
            <person name="Brannstrom I.O."/>
            <person name="Guillou S."/>
            <person name="Cros-Aarteil S."/>
            <person name="Calhoun S."/>
            <person name="Haridas S."/>
            <person name="Kuo A."/>
            <person name="Mondo S."/>
            <person name="Pangilinan J."/>
            <person name="Riley R."/>
            <person name="LaButti K."/>
            <person name="Andreopoulos B."/>
            <person name="Lipzen A."/>
            <person name="Chen C."/>
            <person name="Yan M."/>
            <person name="Daum C."/>
            <person name="Ng V."/>
            <person name="Clum A."/>
            <person name="Steindorff A."/>
            <person name="Ohm R.A."/>
            <person name="Martin F."/>
            <person name="Silar P."/>
            <person name="Natvig D.O."/>
            <person name="Lalanne C."/>
            <person name="Gautier V."/>
            <person name="Ament-Velasquez S.L."/>
            <person name="Kruys A."/>
            <person name="Hutchinson M.I."/>
            <person name="Powell A.J."/>
            <person name="Barry K."/>
            <person name="Miller A.N."/>
            <person name="Grigoriev I.V."/>
            <person name="Debuchy R."/>
            <person name="Gladieux P."/>
            <person name="Hiltunen Thoren M."/>
            <person name="Johannesson H."/>
        </authorList>
    </citation>
    <scope>NUCLEOTIDE SEQUENCE [LARGE SCALE GENOMIC DNA]</scope>
    <source>
        <strain evidence="7">CBS 340.73</strain>
    </source>
</reference>
<name>A0AAN6NFV3_9PEZI</name>
<keyword evidence="7" id="KW-1185">Reference proteome</keyword>
<proteinExistence type="inferred from homology"/>
<dbReference type="AlphaFoldDB" id="A0AAN6NFV3"/>
<accession>A0AAN6NFV3</accession>
<comment type="caution">
    <text evidence="6">The sequence shown here is derived from an EMBL/GenBank/DDBJ whole genome shotgun (WGS) entry which is preliminary data.</text>
</comment>